<evidence type="ECO:0000256" key="1">
    <source>
        <dbReference type="ARBA" id="ARBA00023002"/>
    </source>
</evidence>
<evidence type="ECO:0000313" key="4">
    <source>
        <dbReference type="EMBL" id="QPH54118.1"/>
    </source>
</evidence>
<gene>
    <name evidence="4" type="ORF">I0K15_20490</name>
</gene>
<dbReference type="InterPro" id="IPR013149">
    <property type="entry name" value="ADH-like_C"/>
</dbReference>
<dbReference type="PANTHER" id="PTHR43401:SF2">
    <property type="entry name" value="L-THREONINE 3-DEHYDROGENASE"/>
    <property type="match status" value="1"/>
</dbReference>
<dbReference type="Proteomes" id="UP000594800">
    <property type="component" value="Chromosome"/>
</dbReference>
<proteinExistence type="predicted"/>
<evidence type="ECO:0000313" key="5">
    <source>
        <dbReference type="Proteomes" id="UP000594800"/>
    </source>
</evidence>
<dbReference type="PANTHER" id="PTHR43401">
    <property type="entry name" value="L-THREONINE 3-DEHYDROGENASE"/>
    <property type="match status" value="1"/>
</dbReference>
<dbReference type="GO" id="GO:0016491">
    <property type="term" value="F:oxidoreductase activity"/>
    <property type="evidence" value="ECO:0007669"/>
    <property type="project" value="UniProtKB-KW"/>
</dbReference>
<reference evidence="4 5" key="1">
    <citation type="submission" date="2020-11" db="EMBL/GenBank/DDBJ databases">
        <title>Description of Pontivivens ytuae sp. nov. isolated from deep sea sediment of Mariana Trench.</title>
        <authorList>
            <person name="Wang Z."/>
            <person name="Sun Q.-L."/>
            <person name="Xu X.-D."/>
            <person name="Tang Y.-Z."/>
            <person name="Zhang J."/>
        </authorList>
    </citation>
    <scope>NUCLEOTIDE SEQUENCE [LARGE SCALE GENOMIC DNA]</scope>
    <source>
        <strain evidence="4 5">MT2928</strain>
    </source>
</reference>
<dbReference type="Gene3D" id="3.90.180.10">
    <property type="entry name" value="Medium-chain alcohol dehydrogenases, catalytic domain"/>
    <property type="match status" value="1"/>
</dbReference>
<feature type="domain" description="Alcohol dehydrogenase-like N-terminal" evidence="3">
    <location>
        <begin position="24"/>
        <end position="119"/>
    </location>
</feature>
<name>A0A7S9LRV8_9RHOB</name>
<protein>
    <submittedName>
        <fullName evidence="4">Alcohol dehydrogenase catalytic domain-containing protein</fullName>
    </submittedName>
</protein>
<dbReference type="InterPro" id="IPR013154">
    <property type="entry name" value="ADH-like_N"/>
</dbReference>
<sequence length="312" mass="32656">MKALVYTGPNTLQLREVPPPQAPSVEVAFCGICGSDMHAWAGHDDRRPAPLVLGHEIAGTYQGRRVTVNPLVTCGVCTYCRSGRDNLCPDRQILSMPPRPGGFAEAVAVPERNLIDVPDDVSLEAAALAEPLACGWHAVRLAGRLLDLGRAECLVLGGGAIGAGAALALHAHGAGRIMLVEPHAERRARLADLPAKLSDAAVEADLVIDGVGIDATRAAAFAHVRPGGVIAHIGLGGGTGGFDPRRATLQEITFFGTYTYTAADFAATAAAIFDGRLPVEGLYEVRALDDGAQAFTDLAERRVATPKVLLRP</sequence>
<keyword evidence="1" id="KW-0560">Oxidoreductase</keyword>
<evidence type="ECO:0000259" key="2">
    <source>
        <dbReference type="Pfam" id="PF00107"/>
    </source>
</evidence>
<dbReference type="Pfam" id="PF08240">
    <property type="entry name" value="ADH_N"/>
    <property type="match status" value="1"/>
</dbReference>
<dbReference type="KEGG" id="poz:I0K15_20490"/>
<organism evidence="4 5">
    <name type="scientific">Pontivivens ytuae</name>
    <dbReference type="NCBI Taxonomy" id="2789856"/>
    <lineage>
        <taxon>Bacteria</taxon>
        <taxon>Pseudomonadati</taxon>
        <taxon>Pseudomonadota</taxon>
        <taxon>Alphaproteobacteria</taxon>
        <taxon>Rhodobacterales</taxon>
        <taxon>Paracoccaceae</taxon>
        <taxon>Pontivivens</taxon>
    </lineage>
</organism>
<dbReference type="InterPro" id="IPR036291">
    <property type="entry name" value="NAD(P)-bd_dom_sf"/>
</dbReference>
<keyword evidence="5" id="KW-1185">Reference proteome</keyword>
<evidence type="ECO:0000259" key="3">
    <source>
        <dbReference type="Pfam" id="PF08240"/>
    </source>
</evidence>
<dbReference type="SUPFAM" id="SSF51735">
    <property type="entry name" value="NAD(P)-binding Rossmann-fold domains"/>
    <property type="match status" value="1"/>
</dbReference>
<dbReference type="InterPro" id="IPR011032">
    <property type="entry name" value="GroES-like_sf"/>
</dbReference>
<feature type="domain" description="Alcohol dehydrogenase-like C-terminal" evidence="2">
    <location>
        <begin position="160"/>
        <end position="269"/>
    </location>
</feature>
<dbReference type="EMBL" id="CP064942">
    <property type="protein sequence ID" value="QPH54118.1"/>
    <property type="molecule type" value="Genomic_DNA"/>
</dbReference>
<dbReference type="InterPro" id="IPR050129">
    <property type="entry name" value="Zn_alcohol_dh"/>
</dbReference>
<dbReference type="SUPFAM" id="SSF50129">
    <property type="entry name" value="GroES-like"/>
    <property type="match status" value="1"/>
</dbReference>
<dbReference type="AlphaFoldDB" id="A0A7S9LRV8"/>
<dbReference type="Pfam" id="PF00107">
    <property type="entry name" value="ADH_zinc_N"/>
    <property type="match status" value="1"/>
</dbReference>
<accession>A0A7S9LRV8</accession>
<dbReference type="Gene3D" id="3.40.50.720">
    <property type="entry name" value="NAD(P)-binding Rossmann-like Domain"/>
    <property type="match status" value="1"/>
</dbReference>
<dbReference type="RefSeq" id="WP_196103327.1">
    <property type="nucleotide sequence ID" value="NZ_CP064942.1"/>
</dbReference>